<keyword evidence="5" id="KW-1185">Reference proteome</keyword>
<feature type="short sequence motif" description="HXTX 2" evidence="2">
    <location>
        <begin position="129"/>
        <end position="132"/>
    </location>
</feature>
<evidence type="ECO:0000313" key="5">
    <source>
        <dbReference type="Proteomes" id="UP001499979"/>
    </source>
</evidence>
<feature type="domain" description="Phosphoesterase HXTX" evidence="3">
    <location>
        <begin position="94"/>
        <end position="172"/>
    </location>
</feature>
<dbReference type="RefSeq" id="WP_343908577.1">
    <property type="nucleotide sequence ID" value="NZ_BAAAJE010000016.1"/>
</dbReference>
<accession>A0ABP4F0N4</accession>
<name>A0ABP4F0N4_9ACTN</name>
<keyword evidence="1 2" id="KW-0378">Hydrolase</keyword>
<feature type="active site" description="Proton acceptor" evidence="2">
    <location>
        <position position="129"/>
    </location>
</feature>
<evidence type="ECO:0000259" key="3">
    <source>
        <dbReference type="Pfam" id="PF02834"/>
    </source>
</evidence>
<dbReference type="NCBIfam" id="TIGR02258">
    <property type="entry name" value="2_5_ligase"/>
    <property type="match status" value="1"/>
</dbReference>
<evidence type="ECO:0000256" key="2">
    <source>
        <dbReference type="HAMAP-Rule" id="MF_01940"/>
    </source>
</evidence>
<gene>
    <name evidence="4" type="primary">thpR</name>
    <name evidence="4" type="ORF">GCM10009606_31890</name>
</gene>
<comment type="similarity">
    <text evidence="2">Belongs to the 2H phosphoesterase superfamily. ThpR family.</text>
</comment>
<evidence type="ECO:0000256" key="1">
    <source>
        <dbReference type="ARBA" id="ARBA00022801"/>
    </source>
</evidence>
<dbReference type="InterPro" id="IPR004175">
    <property type="entry name" value="RNA_CPDase"/>
</dbReference>
<comment type="caution">
    <text evidence="4">The sequence shown here is derived from an EMBL/GenBank/DDBJ whole genome shotgun (WGS) entry which is preliminary data.</text>
</comment>
<feature type="domain" description="Phosphoesterase HXTX" evidence="3">
    <location>
        <begin position="10"/>
        <end position="90"/>
    </location>
</feature>
<dbReference type="SUPFAM" id="SSF55144">
    <property type="entry name" value="LigT-like"/>
    <property type="match status" value="1"/>
</dbReference>
<sequence>MRLFVALVPPDEAVEHLDSFLEVRRGAAPYRWATSEQFHVTLAFLADVEERRLDELEERLARAAVRRTPFETAIAGGGAFPNAGRARVLWAGLDLDERGRTEIDRLATGCRAAANRAGIEVDGQRFRPHVTVARLGRPAEVSNFVRLLDGYAGPRWPADRITLVASHLGEGPRGRPRYDNVGEFALAGGRAGRDASPAS</sequence>
<comment type="function">
    <text evidence="2">Hydrolyzes RNA 2',3'-cyclic phosphodiester to an RNA 2'-phosphomonoester.</text>
</comment>
<dbReference type="Gene3D" id="3.90.1140.10">
    <property type="entry name" value="Cyclic phosphodiesterase"/>
    <property type="match status" value="1"/>
</dbReference>
<feature type="short sequence motif" description="HXTX 1" evidence="2">
    <location>
        <begin position="39"/>
        <end position="42"/>
    </location>
</feature>
<dbReference type="PANTHER" id="PTHR35561:SF1">
    <property type="entry name" value="RNA 2',3'-CYCLIC PHOSPHODIESTERASE"/>
    <property type="match status" value="1"/>
</dbReference>
<dbReference type="EC" id="3.1.4.58" evidence="2"/>
<dbReference type="Proteomes" id="UP001499979">
    <property type="component" value="Unassembled WGS sequence"/>
</dbReference>
<dbReference type="Pfam" id="PF02834">
    <property type="entry name" value="LigT_PEase"/>
    <property type="match status" value="2"/>
</dbReference>
<evidence type="ECO:0000313" key="4">
    <source>
        <dbReference type="EMBL" id="GAA1150911.1"/>
    </source>
</evidence>
<comment type="catalytic activity">
    <reaction evidence="2">
        <text>a 3'-end 2',3'-cyclophospho-ribonucleotide-RNA + H2O = a 3'-end 2'-phospho-ribonucleotide-RNA + H(+)</text>
        <dbReference type="Rhea" id="RHEA:11828"/>
        <dbReference type="Rhea" id="RHEA-COMP:10464"/>
        <dbReference type="Rhea" id="RHEA-COMP:17353"/>
        <dbReference type="ChEBI" id="CHEBI:15377"/>
        <dbReference type="ChEBI" id="CHEBI:15378"/>
        <dbReference type="ChEBI" id="CHEBI:83064"/>
        <dbReference type="ChEBI" id="CHEBI:173113"/>
        <dbReference type="EC" id="3.1.4.58"/>
    </reaction>
</comment>
<protein>
    <recommendedName>
        <fullName evidence="2">RNA 2',3'-cyclic phosphodiesterase</fullName>
        <shortName evidence="2">RNA 2',3'-CPDase</shortName>
        <ecNumber evidence="2">3.1.4.58</ecNumber>
    </recommendedName>
</protein>
<organism evidence="4 5">
    <name type="scientific">Nocardioides aquiterrae</name>
    <dbReference type="NCBI Taxonomy" id="203799"/>
    <lineage>
        <taxon>Bacteria</taxon>
        <taxon>Bacillati</taxon>
        <taxon>Actinomycetota</taxon>
        <taxon>Actinomycetes</taxon>
        <taxon>Propionibacteriales</taxon>
        <taxon>Nocardioidaceae</taxon>
        <taxon>Nocardioides</taxon>
    </lineage>
</organism>
<dbReference type="HAMAP" id="MF_01940">
    <property type="entry name" value="RNA_CPDase"/>
    <property type="match status" value="1"/>
</dbReference>
<reference evidence="5" key="1">
    <citation type="journal article" date="2019" name="Int. J. Syst. Evol. Microbiol.">
        <title>The Global Catalogue of Microorganisms (GCM) 10K type strain sequencing project: providing services to taxonomists for standard genome sequencing and annotation.</title>
        <authorList>
            <consortium name="The Broad Institute Genomics Platform"/>
            <consortium name="The Broad Institute Genome Sequencing Center for Infectious Disease"/>
            <person name="Wu L."/>
            <person name="Ma J."/>
        </authorList>
    </citation>
    <scope>NUCLEOTIDE SEQUENCE [LARGE SCALE GENOMIC DNA]</scope>
    <source>
        <strain evidence="5">JCM 11813</strain>
    </source>
</reference>
<dbReference type="PANTHER" id="PTHR35561">
    <property type="entry name" value="RNA 2',3'-CYCLIC PHOSPHODIESTERASE"/>
    <property type="match status" value="1"/>
</dbReference>
<dbReference type="EMBL" id="BAAAJE010000016">
    <property type="protein sequence ID" value="GAA1150911.1"/>
    <property type="molecule type" value="Genomic_DNA"/>
</dbReference>
<dbReference type="InterPro" id="IPR009097">
    <property type="entry name" value="Cyclic_Pdiesterase"/>
</dbReference>
<dbReference type="InterPro" id="IPR014051">
    <property type="entry name" value="Phosphoesterase_HXTX"/>
</dbReference>
<feature type="active site" description="Proton donor" evidence="2">
    <location>
        <position position="39"/>
    </location>
</feature>
<proteinExistence type="inferred from homology"/>